<feature type="compositionally biased region" description="Basic residues" evidence="1">
    <location>
        <begin position="63"/>
        <end position="76"/>
    </location>
</feature>
<evidence type="ECO:0000256" key="1">
    <source>
        <dbReference type="SAM" id="MobiDB-lite"/>
    </source>
</evidence>
<dbReference type="EMBL" id="CM003099">
    <property type="protein sequence ID" value="KUI66285.1"/>
    <property type="molecule type" value="Genomic_DNA"/>
</dbReference>
<organism evidence="2 3">
    <name type="scientific">Cytospora mali</name>
    <name type="common">Apple Valsa canker fungus</name>
    <name type="synonym">Valsa mali</name>
    <dbReference type="NCBI Taxonomy" id="578113"/>
    <lineage>
        <taxon>Eukaryota</taxon>
        <taxon>Fungi</taxon>
        <taxon>Dikarya</taxon>
        <taxon>Ascomycota</taxon>
        <taxon>Pezizomycotina</taxon>
        <taxon>Sordariomycetes</taxon>
        <taxon>Sordariomycetidae</taxon>
        <taxon>Diaporthales</taxon>
        <taxon>Cytosporaceae</taxon>
        <taxon>Cytospora</taxon>
    </lineage>
</organism>
<protein>
    <submittedName>
        <fullName evidence="2">Uncharacterized protein</fullName>
    </submittedName>
</protein>
<accession>A0A194VR35</accession>
<reference evidence="2" key="1">
    <citation type="submission" date="2014-12" db="EMBL/GenBank/DDBJ databases">
        <title>Genome Sequence of Valsa Canker Pathogens Uncovers a Specific Adaption of Colonization on Woody Bark.</title>
        <authorList>
            <person name="Yin Z."/>
            <person name="Liu H."/>
            <person name="Gao X."/>
            <person name="Li Z."/>
            <person name="Song N."/>
            <person name="Ke X."/>
            <person name="Dai Q."/>
            <person name="Wu Y."/>
            <person name="Sun Y."/>
            <person name="Xu J.-R."/>
            <person name="Kang Z.K."/>
            <person name="Wang L."/>
            <person name="Huang L."/>
        </authorList>
    </citation>
    <scope>NUCLEOTIDE SEQUENCE [LARGE SCALE GENOMIC DNA]</scope>
    <source>
        <strain evidence="2">03-8</strain>
    </source>
</reference>
<dbReference type="Proteomes" id="UP000078559">
    <property type="component" value="Chromosome 2"/>
</dbReference>
<evidence type="ECO:0000313" key="3">
    <source>
        <dbReference type="Proteomes" id="UP000078559"/>
    </source>
</evidence>
<name>A0A194VR35_CYTMA</name>
<evidence type="ECO:0000313" key="2">
    <source>
        <dbReference type="EMBL" id="KUI66285.1"/>
    </source>
</evidence>
<keyword evidence="3" id="KW-1185">Reference proteome</keyword>
<dbReference type="AlphaFoldDB" id="A0A194VR35"/>
<dbReference type="OrthoDB" id="5215464at2759"/>
<proteinExistence type="predicted"/>
<feature type="region of interest" description="Disordered" evidence="1">
    <location>
        <begin position="47"/>
        <end position="88"/>
    </location>
</feature>
<gene>
    <name evidence="2" type="ORF">VM1G_02206</name>
</gene>
<sequence>MADDMMQLDDTMGISGDESVVATADQTLLESSAGFYRLRSGRVIARRSITGTSEKPRPETKLKTRGRGVRKKKKGKQLITAPDQKRQQQLQDAVEDGSSLVDSSQGIENSDWEVQDRQEHLLKLTKEVVLQALFDQAPGLAFPVYTNPNPFSDDDIDDLVEAMQAYQRTLALQHTVILFPNAGELLKAFTQDVLCMFSETKEHLKQPPGDNELWDTMVNSFQSKWSWKWRKVTFGKGSKTLRRLDMAKGYNWRLREPHFGKPATLRSLIGHFEAARARYLSGINSAERPALPTHGDIDMLVANGGAEPLRSNGHLPQSHDMDSSDDEHDGPSDSGVEADVEDDIQVAEESLLESDRAFIRALDNWMELSKQEDRQGSIDVDMLSSLNLGGSN</sequence>
<feature type="region of interest" description="Disordered" evidence="1">
    <location>
        <begin position="296"/>
        <end position="337"/>
    </location>
</feature>